<reference evidence="2" key="1">
    <citation type="submission" date="2015-12" db="EMBL/GenBank/DDBJ databases">
        <title>De novo transcriptome assembly of four potential Pierce s Disease insect vectors from Arizona vineyards.</title>
        <authorList>
            <person name="Tassone E.E."/>
        </authorList>
    </citation>
    <scope>NUCLEOTIDE SEQUENCE</scope>
</reference>
<sequence>GSKMASVAITLCAMVLCLHQATSSCIFILDDDLFNEPVVDPCNVDIPGFPVIYPGLEGYCGFSGYAGLGVYPGYAGVLPGYPGVLPAYPGVGLLPAYPGVGVLPAYPGVEVLPAYPGFGVLPAYTGVGVLPAYPGVGVLPAYPGVCPDFAGFGAYNGFTGFEVAGFEGYGIYPGGYPLIPEYYNSCGLPGVGPDSDFVVYYIAGSSLDALNAVVCDNCSVCS</sequence>
<gene>
    <name evidence="2" type="ORF">g.35697</name>
    <name evidence="3" type="ORF">g.35699</name>
</gene>
<evidence type="ECO:0000313" key="3">
    <source>
        <dbReference type="EMBL" id="JAS33064.1"/>
    </source>
</evidence>
<evidence type="ECO:0000313" key="2">
    <source>
        <dbReference type="EMBL" id="JAS14674.1"/>
    </source>
</evidence>
<feature type="non-terminal residue" evidence="2">
    <location>
        <position position="1"/>
    </location>
</feature>
<dbReference type="EMBL" id="GEDC01004234">
    <property type="protein sequence ID" value="JAS33064.1"/>
    <property type="molecule type" value="Transcribed_RNA"/>
</dbReference>
<keyword evidence="1" id="KW-0732">Signal</keyword>
<feature type="chain" id="PRO_5008580502" evidence="1">
    <location>
        <begin position="24"/>
        <end position="222"/>
    </location>
</feature>
<dbReference type="EMBL" id="GEDC01022624">
    <property type="protein sequence ID" value="JAS14674.1"/>
    <property type="molecule type" value="Transcribed_RNA"/>
</dbReference>
<name>A0A1B6CMH3_9HEMI</name>
<evidence type="ECO:0000256" key="1">
    <source>
        <dbReference type="SAM" id="SignalP"/>
    </source>
</evidence>
<proteinExistence type="predicted"/>
<accession>A0A1B6CMH3</accession>
<dbReference type="AlphaFoldDB" id="A0A1B6CMH3"/>
<feature type="signal peptide" evidence="1">
    <location>
        <begin position="1"/>
        <end position="23"/>
    </location>
</feature>
<protein>
    <submittedName>
        <fullName evidence="2">Uncharacterized protein</fullName>
    </submittedName>
</protein>
<organism evidence="2">
    <name type="scientific">Clastoptera arizonana</name>
    <name type="common">Arizona spittle bug</name>
    <dbReference type="NCBI Taxonomy" id="38151"/>
    <lineage>
        <taxon>Eukaryota</taxon>
        <taxon>Metazoa</taxon>
        <taxon>Ecdysozoa</taxon>
        <taxon>Arthropoda</taxon>
        <taxon>Hexapoda</taxon>
        <taxon>Insecta</taxon>
        <taxon>Pterygota</taxon>
        <taxon>Neoptera</taxon>
        <taxon>Paraneoptera</taxon>
        <taxon>Hemiptera</taxon>
        <taxon>Auchenorrhyncha</taxon>
        <taxon>Cercopoidea</taxon>
        <taxon>Clastopteridae</taxon>
        <taxon>Clastoptera</taxon>
    </lineage>
</organism>